<name>U4QIV3_LACHE</name>
<evidence type="ECO:0000313" key="2">
    <source>
        <dbReference type="EMBL" id="CDI43376.1"/>
    </source>
</evidence>
<proteinExistence type="predicted"/>
<dbReference type="EMBL" id="CBUH010000169">
    <property type="protein sequence ID" value="CDI43294.1"/>
    <property type="molecule type" value="Genomic_DNA"/>
</dbReference>
<dbReference type="RefSeq" id="WP_023061949.1">
    <property type="nucleotide sequence ID" value="NZ_CBUH010000169.1"/>
</dbReference>
<sequence>MNDEDPVILIQSVKNAAPDLTANMSDGTINELIKDATVNALTDGFSQPISGKWSDITLLAIKYLTLHMSTMDSPAGQGVTDEKAAVLERKYESKIGRDWLHSSVWGLLYYRLWRLYGGGNNRYSVAQH</sequence>
<dbReference type="AlphaFoldDB" id="U4QIV3"/>
<evidence type="ECO:0000313" key="1">
    <source>
        <dbReference type="EMBL" id="CDI43294.1"/>
    </source>
</evidence>
<dbReference type="EMBL" id="CBUH010000169">
    <property type="protein sequence ID" value="CDI43376.1"/>
    <property type="molecule type" value="Genomic_DNA"/>
</dbReference>
<gene>
    <name evidence="1" type="ORF">LHCIRMBIA953_02565</name>
    <name evidence="2" type="ORF">LHCIRMBIA953_02649</name>
</gene>
<dbReference type="Proteomes" id="UP000017243">
    <property type="component" value="Unassembled WGS sequence"/>
</dbReference>
<organism evidence="2 3">
    <name type="scientific">Lactobacillus helveticus CIRM-BIA 953</name>
    <dbReference type="NCBI Taxonomy" id="1226335"/>
    <lineage>
        <taxon>Bacteria</taxon>
        <taxon>Bacillati</taxon>
        <taxon>Bacillota</taxon>
        <taxon>Bacilli</taxon>
        <taxon>Lactobacillales</taxon>
        <taxon>Lactobacillaceae</taxon>
        <taxon>Lactobacillus</taxon>
    </lineage>
</organism>
<evidence type="ECO:0000313" key="3">
    <source>
        <dbReference type="Proteomes" id="UP000017243"/>
    </source>
</evidence>
<reference evidence="2 3" key="1">
    <citation type="submission" date="2013-09" db="EMBL/GenBank/DDBJ databases">
        <title>Draft Genome Sequence of five Lactobacillus helveticus strains CIRM-BIA 101T, 103, 104, 951 and 953 isolated from milk product.</title>
        <authorList>
            <person name="Valence F."/>
            <person name="Chuat V."/>
            <person name="Ma L."/>
            <person name="Creno S."/>
            <person name="Falentin H."/>
            <person name="Lortal S."/>
            <person name="Bizet C."/>
            <person name="Clermont D."/>
            <person name="Loux V."/>
            <person name="Bouchier C."/>
            <person name="Cousin S."/>
        </authorList>
    </citation>
    <scope>NUCLEOTIDE SEQUENCE [LARGE SCALE GENOMIC DNA]</scope>
    <source>
        <strain evidence="2 3">CIRM-BIA 953</strain>
    </source>
</reference>
<comment type="caution">
    <text evidence="2">The sequence shown here is derived from an EMBL/GenBank/DDBJ whole genome shotgun (WGS) entry which is preliminary data.</text>
</comment>
<protein>
    <submittedName>
        <fullName evidence="2">Uncharacterized protein</fullName>
    </submittedName>
</protein>
<accession>U4QIV3</accession>